<organism evidence="2">
    <name type="scientific">Nothobranchius kuhntae</name>
    <name type="common">Beira killifish</name>
    <dbReference type="NCBI Taxonomy" id="321403"/>
    <lineage>
        <taxon>Eukaryota</taxon>
        <taxon>Metazoa</taxon>
        <taxon>Chordata</taxon>
        <taxon>Craniata</taxon>
        <taxon>Vertebrata</taxon>
        <taxon>Euteleostomi</taxon>
        <taxon>Actinopterygii</taxon>
        <taxon>Neopterygii</taxon>
        <taxon>Teleostei</taxon>
        <taxon>Neoteleostei</taxon>
        <taxon>Acanthomorphata</taxon>
        <taxon>Ovalentaria</taxon>
        <taxon>Atherinomorphae</taxon>
        <taxon>Cyprinodontiformes</taxon>
        <taxon>Nothobranchiidae</taxon>
        <taxon>Nothobranchius</taxon>
    </lineage>
</organism>
<evidence type="ECO:0000313" key="2">
    <source>
        <dbReference type="EMBL" id="SBR32612.1"/>
    </source>
</evidence>
<feature type="non-terminal residue" evidence="2">
    <location>
        <position position="67"/>
    </location>
</feature>
<reference evidence="2" key="1">
    <citation type="submission" date="2016-05" db="EMBL/GenBank/DDBJ databases">
        <authorList>
            <person name="Lavstsen T."/>
            <person name="Jespersen J.S."/>
        </authorList>
    </citation>
    <scope>NUCLEOTIDE SEQUENCE</scope>
    <source>
        <tissue evidence="2">Brain</tissue>
    </source>
</reference>
<protein>
    <submittedName>
        <fullName evidence="2">Dynein, axonemal, heavy chain 2</fullName>
    </submittedName>
</protein>
<gene>
    <name evidence="2" type="primary">AL935046.1</name>
</gene>
<feature type="region of interest" description="Disordered" evidence="1">
    <location>
        <begin position="1"/>
        <end position="67"/>
    </location>
</feature>
<reference evidence="2" key="2">
    <citation type="submission" date="2016-06" db="EMBL/GenBank/DDBJ databases">
        <title>The genome of a short-lived fish provides insights into sex chromosome evolution and the genetic control of aging.</title>
        <authorList>
            <person name="Reichwald K."/>
            <person name="Felder M."/>
            <person name="Petzold A."/>
            <person name="Koch P."/>
            <person name="Groth M."/>
            <person name="Platzer M."/>
        </authorList>
    </citation>
    <scope>NUCLEOTIDE SEQUENCE</scope>
    <source>
        <tissue evidence="2">Brain</tissue>
    </source>
</reference>
<name>A0A1A8KJP1_NOTKU</name>
<feature type="non-terminal residue" evidence="2">
    <location>
        <position position="1"/>
    </location>
</feature>
<dbReference type="EMBL" id="HAEE01012562">
    <property type="protein sequence ID" value="SBR32612.1"/>
    <property type="molecule type" value="Transcribed_RNA"/>
</dbReference>
<accession>A0A1A8KJP1</accession>
<evidence type="ECO:0000256" key="1">
    <source>
        <dbReference type="SAM" id="MobiDB-lite"/>
    </source>
</evidence>
<proteinExistence type="predicted"/>
<feature type="compositionally biased region" description="Basic and acidic residues" evidence="1">
    <location>
        <begin position="13"/>
        <end position="30"/>
    </location>
</feature>
<dbReference type="AlphaFoldDB" id="A0A1A8KJP1"/>
<sequence>QRGQGAGVVGRCPRSDPRADRHRQDQELHPGEPVPPGPGPAAGDAHIQPSAGDCQLDAGGAGEGDQR</sequence>